<organism evidence="1 2">
    <name type="scientific">Pendulispora brunnea</name>
    <dbReference type="NCBI Taxonomy" id="2905690"/>
    <lineage>
        <taxon>Bacteria</taxon>
        <taxon>Pseudomonadati</taxon>
        <taxon>Myxococcota</taxon>
        <taxon>Myxococcia</taxon>
        <taxon>Myxococcales</taxon>
        <taxon>Sorangiineae</taxon>
        <taxon>Pendulisporaceae</taxon>
        <taxon>Pendulispora</taxon>
    </lineage>
</organism>
<evidence type="ECO:0000313" key="2">
    <source>
        <dbReference type="Proteomes" id="UP001379533"/>
    </source>
</evidence>
<name>A0ABZ2KBE2_9BACT</name>
<dbReference type="Proteomes" id="UP001379533">
    <property type="component" value="Chromosome"/>
</dbReference>
<dbReference type="SUPFAM" id="SSF158446">
    <property type="entry name" value="IVS-encoded protein-like"/>
    <property type="match status" value="1"/>
</dbReference>
<dbReference type="RefSeq" id="WP_394846629.1">
    <property type="nucleotide sequence ID" value="NZ_CP089982.1"/>
</dbReference>
<dbReference type="PANTHER" id="PTHR38471:SF2">
    <property type="entry name" value="FOUR HELIX BUNDLE PROTEIN"/>
    <property type="match status" value="1"/>
</dbReference>
<evidence type="ECO:0000313" key="1">
    <source>
        <dbReference type="EMBL" id="WXA96016.1"/>
    </source>
</evidence>
<keyword evidence="2" id="KW-1185">Reference proteome</keyword>
<proteinExistence type="predicted"/>
<dbReference type="InterPro" id="IPR012657">
    <property type="entry name" value="23S_rRNA-intervening_sequence"/>
</dbReference>
<accession>A0ABZ2KBE2</accession>
<dbReference type="Gene3D" id="1.20.1440.60">
    <property type="entry name" value="23S rRNA-intervening sequence"/>
    <property type="match status" value="1"/>
</dbReference>
<protein>
    <submittedName>
        <fullName evidence="1">Four helix bundle protein</fullName>
    </submittedName>
</protein>
<dbReference type="NCBIfam" id="TIGR02436">
    <property type="entry name" value="four helix bundle protein"/>
    <property type="match status" value="1"/>
</dbReference>
<dbReference type="Pfam" id="PF05635">
    <property type="entry name" value="23S_rRNA_IVP"/>
    <property type="match status" value="1"/>
</dbReference>
<reference evidence="1 2" key="1">
    <citation type="submission" date="2021-12" db="EMBL/GenBank/DDBJ databases">
        <title>Discovery of the Pendulisporaceae a myxobacterial family with distinct sporulation behavior and unique specialized metabolism.</title>
        <authorList>
            <person name="Garcia R."/>
            <person name="Popoff A."/>
            <person name="Bader C.D."/>
            <person name="Loehr J."/>
            <person name="Walesch S."/>
            <person name="Walt C."/>
            <person name="Boldt J."/>
            <person name="Bunk B."/>
            <person name="Haeckl F.J.F.P.J."/>
            <person name="Gunesch A.P."/>
            <person name="Birkelbach J."/>
            <person name="Nuebel U."/>
            <person name="Pietschmann T."/>
            <person name="Bach T."/>
            <person name="Mueller R."/>
        </authorList>
    </citation>
    <scope>NUCLEOTIDE SEQUENCE [LARGE SCALE GENOMIC DNA]</scope>
    <source>
        <strain evidence="1 2">MSr12523</strain>
    </source>
</reference>
<dbReference type="EMBL" id="CP089982">
    <property type="protein sequence ID" value="WXA96016.1"/>
    <property type="molecule type" value="Genomic_DNA"/>
</dbReference>
<dbReference type="PANTHER" id="PTHR38471">
    <property type="entry name" value="FOUR HELIX BUNDLE PROTEIN"/>
    <property type="match status" value="1"/>
</dbReference>
<dbReference type="InterPro" id="IPR036583">
    <property type="entry name" value="23S_rRNA_IVS_sf"/>
</dbReference>
<sequence>MTDQNMTPRSALPHHSLVAYQVAVEFLLAVKRANIRDAKFRDEAVRAAKSVCLNSAEGAGRVTRADKARAFAIARGEAVEAVAAVEICALAGDVEQDAADECVVIARRLLALLTRLSR</sequence>
<gene>
    <name evidence="1" type="ORF">LZC95_04080</name>
</gene>